<dbReference type="InterPro" id="IPR032830">
    <property type="entry name" value="XPB/Ssl2_N"/>
</dbReference>
<sequence>MSSIRALAGQLAARSDAELRQLFSARPDLCLPPVPDFSALAARACTRISLQRVLENLSRPELEVLEAVVLSTDVDADRAADARSLRPLLVPPAGTAVQPDLDSYLARLQDLALLVRAELPSSGNNAFPADDGGDLLLPPAYLPVASLAEALGPYPAGLGRSYATLAASSTVAADHLLHTVRLLQETGYELPTNIPDPEGNEGVGTAAARAAAALDGWLADPRTWPALMAQAPEHTDELLGKFRRSPLGALPHPLAGTGPREATLPIDWLAAHGLLVPIDASHVELPWPAGLAVRGGAMADPWHTLPPAIAAGQVRNSLRDNAAYSAAAETLRLVAELLDQVRRGPVVTLRAGGVGVREVRRLADSLRIEADETSWLLELAAAAGLLVLDVDTSRWVVHADAMFASLPRQDQWLLLVSAWLQLDRAPSLVGGRTPSDTAINALAAEASRPDAPAVRRRVLEALEELCLPAASAGGPGEPDVAADAVPDAAATGSTPAPSPDAVTSYLVWRRPRQQRRFERLVPGILAEAARLGLVGSGALTGLGRALAQARLADAAELLAGQLPEPLVEFVLQADLTAVAPGYLAPDIAAELSLLSTAEGQGPAAIYRFSADSIRHALDAGRDAAGILGFLSRHSATDVPQPLEYLVEDTASRHGALRLGAAASFLRSDDENTLTDLLADPRTARLGLRRLAPTVAVSRTAARELLASLRQFGYAPAPEADDGVALGGAAGTGGGRGNGSGGFAAVGTPADGAATAKAGRAPSSFPVKTNPWELTAEATDAQLAALRSTGIPARPAAEAGPLLTLETLRTAIRLKQRVRIGIVDPDGNHRRQVMLPLSVSGGRLRVFDPDRDSERTVSIHRVMDIELLEGS</sequence>
<evidence type="ECO:0000259" key="2">
    <source>
        <dbReference type="Pfam" id="PF13625"/>
    </source>
</evidence>
<dbReference type="Proteomes" id="UP000829069">
    <property type="component" value="Chromosome"/>
</dbReference>
<evidence type="ECO:0000313" key="4">
    <source>
        <dbReference type="Proteomes" id="UP000829069"/>
    </source>
</evidence>
<evidence type="ECO:0000256" key="1">
    <source>
        <dbReference type="SAM" id="MobiDB-lite"/>
    </source>
</evidence>
<keyword evidence="3" id="KW-0378">Hydrolase</keyword>
<dbReference type="GO" id="GO:0004386">
    <property type="term" value="F:helicase activity"/>
    <property type="evidence" value="ECO:0007669"/>
    <property type="project" value="UniProtKB-KW"/>
</dbReference>
<dbReference type="RefSeq" id="WP_241913605.1">
    <property type="nucleotide sequence ID" value="NZ_CP093326.1"/>
</dbReference>
<dbReference type="Pfam" id="PF13625">
    <property type="entry name" value="Helicase_C_3"/>
    <property type="match status" value="1"/>
</dbReference>
<feature type="domain" description="Helicase XPB/Ssl2 N-terminal" evidence="2">
    <location>
        <begin position="570"/>
        <end position="691"/>
    </location>
</feature>
<organism evidence="3 4">
    <name type="scientific">Arthrobacter sulfonylureivorans</name>
    <dbReference type="NCBI Taxonomy" id="2486855"/>
    <lineage>
        <taxon>Bacteria</taxon>
        <taxon>Bacillati</taxon>
        <taxon>Actinomycetota</taxon>
        <taxon>Actinomycetes</taxon>
        <taxon>Micrococcales</taxon>
        <taxon>Micrococcaceae</taxon>
        <taxon>Arthrobacter</taxon>
    </lineage>
</organism>
<gene>
    <name evidence="3" type="ORF">MNQ99_15770</name>
</gene>
<proteinExistence type="predicted"/>
<protein>
    <submittedName>
        <fullName evidence="3">Helicase-associated domain-containing protein</fullName>
    </submittedName>
</protein>
<evidence type="ECO:0000313" key="3">
    <source>
        <dbReference type="EMBL" id="UNK45373.1"/>
    </source>
</evidence>
<name>A0ABY3W585_9MICC</name>
<accession>A0ABY3W585</accession>
<keyword evidence="3" id="KW-0347">Helicase</keyword>
<keyword evidence="3" id="KW-0547">Nucleotide-binding</keyword>
<keyword evidence="4" id="KW-1185">Reference proteome</keyword>
<reference evidence="3 4" key="1">
    <citation type="submission" date="2022-03" db="EMBL/GenBank/DDBJ databases">
        <title>Isotopic signatures of nitrous oxide derived from detoxification processes.</title>
        <authorList>
            <person name="Behrendt U."/>
            <person name="Buchen C."/>
            <person name="Well R."/>
            <person name="Ulrich A."/>
            <person name="Rohe L."/>
            <person name="Kolb S."/>
            <person name="Schloter M."/>
            <person name="Horn M.A."/>
            <person name="Augustin J."/>
        </authorList>
    </citation>
    <scope>NUCLEOTIDE SEQUENCE [LARGE SCALE GENOMIC DNA]</scope>
    <source>
        <strain evidence="3 4">S4-C24</strain>
    </source>
</reference>
<feature type="region of interest" description="Disordered" evidence="1">
    <location>
        <begin position="473"/>
        <end position="500"/>
    </location>
</feature>
<keyword evidence="3" id="KW-0067">ATP-binding</keyword>
<dbReference type="EMBL" id="CP093326">
    <property type="protein sequence ID" value="UNK45373.1"/>
    <property type="molecule type" value="Genomic_DNA"/>
</dbReference>